<accession>A0A7S3Q5U4</accession>
<feature type="region of interest" description="Disordered" evidence="1">
    <location>
        <begin position="341"/>
        <end position="435"/>
    </location>
</feature>
<name>A0A7S3Q5U4_9STRA</name>
<dbReference type="EMBL" id="HBIO01015190">
    <property type="protein sequence ID" value="CAE0466869.1"/>
    <property type="molecule type" value="Transcribed_RNA"/>
</dbReference>
<organism evidence="2">
    <name type="scientific">Chaetoceros debilis</name>
    <dbReference type="NCBI Taxonomy" id="122233"/>
    <lineage>
        <taxon>Eukaryota</taxon>
        <taxon>Sar</taxon>
        <taxon>Stramenopiles</taxon>
        <taxon>Ochrophyta</taxon>
        <taxon>Bacillariophyta</taxon>
        <taxon>Coscinodiscophyceae</taxon>
        <taxon>Chaetocerotophycidae</taxon>
        <taxon>Chaetocerotales</taxon>
        <taxon>Chaetocerotaceae</taxon>
        <taxon>Chaetoceros</taxon>
    </lineage>
</organism>
<feature type="compositionally biased region" description="Acidic residues" evidence="1">
    <location>
        <begin position="363"/>
        <end position="435"/>
    </location>
</feature>
<evidence type="ECO:0000313" key="2">
    <source>
        <dbReference type="EMBL" id="CAE0466869.1"/>
    </source>
</evidence>
<evidence type="ECO:0000256" key="1">
    <source>
        <dbReference type="SAM" id="MobiDB-lite"/>
    </source>
</evidence>
<protein>
    <submittedName>
        <fullName evidence="2">Uncharacterized protein</fullName>
    </submittedName>
</protein>
<reference evidence="2" key="1">
    <citation type="submission" date="2021-01" db="EMBL/GenBank/DDBJ databases">
        <authorList>
            <person name="Corre E."/>
            <person name="Pelletier E."/>
            <person name="Niang G."/>
            <person name="Scheremetjew M."/>
            <person name="Finn R."/>
            <person name="Kale V."/>
            <person name="Holt S."/>
            <person name="Cochrane G."/>
            <person name="Meng A."/>
            <person name="Brown T."/>
            <person name="Cohen L."/>
        </authorList>
    </citation>
    <scope>NUCLEOTIDE SEQUENCE</scope>
    <source>
        <strain evidence="2">MM31A-1</strain>
    </source>
</reference>
<proteinExistence type="predicted"/>
<gene>
    <name evidence="2" type="ORF">CDEB00056_LOCUS11721</name>
</gene>
<feature type="compositionally biased region" description="Acidic residues" evidence="1">
    <location>
        <begin position="341"/>
        <end position="353"/>
    </location>
</feature>
<dbReference type="AlphaFoldDB" id="A0A7S3Q5U4"/>
<sequence>MQIDSYRQSTSSASSSSSSLNIIQQDQVTDRYIDIYLHNIAMVSKVVTTTALCVAASYNMDQADARGTSTRNVFGIRGGSVATQTTTANAANAELRKYKMQQQHLLQLRSTYLSEALASRGISVGPTIIDVATLDGAKPPQLTDWDCCLSTHENPQTCLYSFDAEPNTKVIAPAGTTQYISLSALNRLRRTDPSKVEPMWHSQYAILAAWFRDASPYSLLQFVGWKGFIVSTLLLDSARGLGLRMLLALAVMSTMIMSLPLLEIVAGRLLTCSTLWMKWMSWGKFVHAALPLKILLGQMGWKFMAGSFGKLEAVVKEYLVDLECAILEESIPVTIRHGMDDLDGSDGSEEDDLSALFGNGSGNDDDVASSDDMESSDEELDEAVLDDVMEEDDDVDDDGDEEEKLDLDETEEEEYDTEEEDLDGDDYDDEYDSDY</sequence>